<dbReference type="EMBL" id="WJQU01000001">
    <property type="protein sequence ID" value="KAJ6647916.1"/>
    <property type="molecule type" value="Genomic_DNA"/>
</dbReference>
<comment type="caution">
    <text evidence="2">The sequence shown here is derived from an EMBL/GenBank/DDBJ whole genome shotgun (WGS) entry which is preliminary data.</text>
</comment>
<evidence type="ECO:0000313" key="3">
    <source>
        <dbReference type="Proteomes" id="UP001151699"/>
    </source>
</evidence>
<proteinExistence type="predicted"/>
<dbReference type="AlphaFoldDB" id="A0A9Q0NDY8"/>
<protein>
    <submittedName>
        <fullName evidence="2">Formin-like protein</fullName>
    </submittedName>
</protein>
<keyword evidence="3" id="KW-1185">Reference proteome</keyword>
<organism evidence="2 3">
    <name type="scientific">Pseudolycoriella hygida</name>
    <dbReference type="NCBI Taxonomy" id="35572"/>
    <lineage>
        <taxon>Eukaryota</taxon>
        <taxon>Metazoa</taxon>
        <taxon>Ecdysozoa</taxon>
        <taxon>Arthropoda</taxon>
        <taxon>Hexapoda</taxon>
        <taxon>Insecta</taxon>
        <taxon>Pterygota</taxon>
        <taxon>Neoptera</taxon>
        <taxon>Endopterygota</taxon>
        <taxon>Diptera</taxon>
        <taxon>Nematocera</taxon>
        <taxon>Sciaroidea</taxon>
        <taxon>Sciaridae</taxon>
        <taxon>Pseudolycoriella</taxon>
    </lineage>
</organism>
<dbReference type="Proteomes" id="UP001151699">
    <property type="component" value="Chromosome A"/>
</dbReference>
<accession>A0A9Q0NDY8</accession>
<feature type="compositionally biased region" description="Polar residues" evidence="1">
    <location>
        <begin position="1"/>
        <end position="34"/>
    </location>
</feature>
<sequence>MKSAMTEPNNKTVFESQPSYKRNRSGANTSMNDNPTKKLRTMLGSKSTLAEIVKNDVEGHIIDITSGDDSPELTKDQGDILIEKLDAAFFMEEDISMLHFNDPPNFEAARLRLNCSNDATKVWVENASMDLPPDKAKLLKNYDDEKKWDIICDQRDAFHNKCGSYVAGCASSPRHRSNQ</sequence>
<dbReference type="OrthoDB" id="8039798at2759"/>
<evidence type="ECO:0000313" key="2">
    <source>
        <dbReference type="EMBL" id="KAJ6647916.1"/>
    </source>
</evidence>
<feature type="region of interest" description="Disordered" evidence="1">
    <location>
        <begin position="1"/>
        <end position="37"/>
    </location>
</feature>
<reference evidence="2" key="1">
    <citation type="submission" date="2022-07" db="EMBL/GenBank/DDBJ databases">
        <authorList>
            <person name="Trinca V."/>
            <person name="Uliana J.V.C."/>
            <person name="Torres T.T."/>
            <person name="Ward R.J."/>
            <person name="Monesi N."/>
        </authorList>
    </citation>
    <scope>NUCLEOTIDE SEQUENCE</scope>
    <source>
        <strain evidence="2">HSMRA1968</strain>
        <tissue evidence="2">Whole embryos</tissue>
    </source>
</reference>
<name>A0A9Q0NDY8_9DIPT</name>
<gene>
    <name evidence="2" type="primary">Frl_0</name>
    <name evidence="2" type="ORF">Bhyg_03140</name>
</gene>
<evidence type="ECO:0000256" key="1">
    <source>
        <dbReference type="SAM" id="MobiDB-lite"/>
    </source>
</evidence>